<dbReference type="Pfam" id="PF13895">
    <property type="entry name" value="Ig_2"/>
    <property type="match status" value="2"/>
</dbReference>
<dbReference type="InterPro" id="IPR036179">
    <property type="entry name" value="Ig-like_dom_sf"/>
</dbReference>
<proteinExistence type="predicted"/>
<evidence type="ECO:0000256" key="5">
    <source>
        <dbReference type="ARBA" id="ARBA00022729"/>
    </source>
</evidence>
<evidence type="ECO:0000256" key="4">
    <source>
        <dbReference type="ARBA" id="ARBA00022692"/>
    </source>
</evidence>
<dbReference type="GO" id="GO:0009897">
    <property type="term" value="C:external side of plasma membrane"/>
    <property type="evidence" value="ECO:0007669"/>
    <property type="project" value="TreeGrafter"/>
</dbReference>
<evidence type="ECO:0000313" key="17">
    <source>
        <dbReference type="Proteomes" id="UP000694385"/>
    </source>
</evidence>
<evidence type="ECO:0000256" key="3">
    <source>
        <dbReference type="ARBA" id="ARBA00022652"/>
    </source>
</evidence>
<dbReference type="Gene3D" id="2.60.40.10">
    <property type="entry name" value="Immunoglobulins"/>
    <property type="match status" value="2"/>
</dbReference>
<evidence type="ECO:0000313" key="16">
    <source>
        <dbReference type="Ensembl" id="ENSJJAP00000023401.1"/>
    </source>
</evidence>
<evidence type="ECO:0000256" key="9">
    <source>
        <dbReference type="ARBA" id="ARBA00023157"/>
    </source>
</evidence>
<keyword evidence="10" id="KW-0675">Receptor</keyword>
<feature type="domain" description="Ig-like" evidence="15">
    <location>
        <begin position="47"/>
        <end position="126"/>
    </location>
</feature>
<evidence type="ECO:0000256" key="11">
    <source>
        <dbReference type="ARBA" id="ARBA00023180"/>
    </source>
</evidence>
<accession>A0A8C5LD61</accession>
<sequence>MGIPSFLPLFATESDWAVGKPSQILSHMLLWTAVLALDLVAGAHDLPKAVLRLEPPWIQVFPDDTVTLACRGPHNSEKHSTQWFHDGTPILTQLQPSYTFKAKNNDSGAYQCLMDQTSLSDPVQLSVIADWLLLQTPQLVFQEGDTIMLRCHGWRNTPLNRVTFYQNGISKRFSHFQSNFSIPQANQSHSGDYYCKGYLGRTLHSSKTVTIIVQAPKPSSSSFSPVLTAVIAATGIIVAVIVIILAALMCLKKKRSPALPGNPEHREMGEALPEEPGEYNVPTGGPVKLSPGPPCGLEPARSSSANCTEPEEAAKSEDKNSITYSLLKHPENPEEETEPNYQNPNHI</sequence>
<evidence type="ECO:0000256" key="14">
    <source>
        <dbReference type="SAM" id="Phobius"/>
    </source>
</evidence>
<keyword evidence="6" id="KW-0677">Repeat</keyword>
<evidence type="ECO:0000256" key="7">
    <source>
        <dbReference type="ARBA" id="ARBA00022989"/>
    </source>
</evidence>
<dbReference type="PANTHER" id="PTHR11481:SF97">
    <property type="entry name" value="LOW AFFINITY IMMUNOGLOBULIN GAMMA FC REGION RECEPTOR II-B-RELATED"/>
    <property type="match status" value="1"/>
</dbReference>
<dbReference type="GO" id="GO:0019770">
    <property type="term" value="F:IgG receptor activity"/>
    <property type="evidence" value="ECO:0007669"/>
    <property type="project" value="TreeGrafter"/>
</dbReference>
<dbReference type="PROSITE" id="PS50835">
    <property type="entry name" value="IG_LIKE"/>
    <property type="match status" value="2"/>
</dbReference>
<keyword evidence="7 14" id="KW-1133">Transmembrane helix</keyword>
<dbReference type="GO" id="GO:0050766">
    <property type="term" value="P:positive regulation of phagocytosis"/>
    <property type="evidence" value="ECO:0007669"/>
    <property type="project" value="TreeGrafter"/>
</dbReference>
<dbReference type="PANTHER" id="PTHR11481">
    <property type="entry name" value="IMMUNOGLOBULIN FC RECEPTOR"/>
    <property type="match status" value="1"/>
</dbReference>
<feature type="region of interest" description="Disordered" evidence="13">
    <location>
        <begin position="256"/>
        <end position="347"/>
    </location>
</feature>
<evidence type="ECO:0000256" key="1">
    <source>
        <dbReference type="ARBA" id="ARBA00004251"/>
    </source>
</evidence>
<keyword evidence="17" id="KW-1185">Reference proteome</keyword>
<keyword evidence="9" id="KW-1015">Disulfide bond</keyword>
<dbReference type="InterPro" id="IPR007110">
    <property type="entry name" value="Ig-like_dom"/>
</dbReference>
<protein>
    <recommendedName>
        <fullName evidence="15">Ig-like domain-containing protein</fullName>
    </recommendedName>
</protein>
<dbReference type="InterPro" id="IPR003599">
    <property type="entry name" value="Ig_sub"/>
</dbReference>
<gene>
    <name evidence="16" type="primary">Fcgr2b</name>
</gene>
<name>A0A8C5LD61_JACJA</name>
<dbReference type="InterPro" id="IPR050488">
    <property type="entry name" value="Ig_Fc_receptor"/>
</dbReference>
<dbReference type="SUPFAM" id="SSF48726">
    <property type="entry name" value="Immunoglobulin"/>
    <property type="match status" value="2"/>
</dbReference>
<keyword evidence="8 14" id="KW-0472">Membrane</keyword>
<keyword evidence="5" id="KW-0732">Signal</keyword>
<dbReference type="GO" id="GO:0019864">
    <property type="term" value="F:IgG binding"/>
    <property type="evidence" value="ECO:0007669"/>
    <property type="project" value="UniProtKB-KW"/>
</dbReference>
<evidence type="ECO:0000256" key="2">
    <source>
        <dbReference type="ARBA" id="ARBA00022475"/>
    </source>
</evidence>
<dbReference type="CDD" id="cd05753">
    <property type="entry name" value="Ig2_FcgammaR_like"/>
    <property type="match status" value="1"/>
</dbReference>
<dbReference type="GO" id="GO:0001788">
    <property type="term" value="P:antibody-dependent cellular cytotoxicity"/>
    <property type="evidence" value="ECO:0007669"/>
    <property type="project" value="TreeGrafter"/>
</dbReference>
<reference evidence="16" key="1">
    <citation type="submission" date="2025-08" db="UniProtKB">
        <authorList>
            <consortium name="Ensembl"/>
        </authorList>
    </citation>
    <scope>IDENTIFICATION</scope>
</reference>
<dbReference type="InterPro" id="IPR013783">
    <property type="entry name" value="Ig-like_fold"/>
</dbReference>
<evidence type="ECO:0000256" key="10">
    <source>
        <dbReference type="ARBA" id="ARBA00023170"/>
    </source>
</evidence>
<dbReference type="GeneTree" id="ENSGT01050000244808"/>
<feature type="transmembrane region" description="Helical" evidence="14">
    <location>
        <begin position="226"/>
        <end position="251"/>
    </location>
</feature>
<evidence type="ECO:0000256" key="12">
    <source>
        <dbReference type="ARBA" id="ARBA00023319"/>
    </source>
</evidence>
<dbReference type="Proteomes" id="UP000694385">
    <property type="component" value="Unassembled WGS sequence"/>
</dbReference>
<keyword evidence="3" id="KW-0390">IgG-binding protein</keyword>
<evidence type="ECO:0000256" key="13">
    <source>
        <dbReference type="SAM" id="MobiDB-lite"/>
    </source>
</evidence>
<evidence type="ECO:0000256" key="6">
    <source>
        <dbReference type="ARBA" id="ARBA00022737"/>
    </source>
</evidence>
<organism evidence="16 17">
    <name type="scientific">Jaculus jaculus</name>
    <name type="common">Lesser Egyptian jerboa</name>
    <dbReference type="NCBI Taxonomy" id="51337"/>
    <lineage>
        <taxon>Eukaryota</taxon>
        <taxon>Metazoa</taxon>
        <taxon>Chordata</taxon>
        <taxon>Craniata</taxon>
        <taxon>Vertebrata</taxon>
        <taxon>Euteleostomi</taxon>
        <taxon>Mammalia</taxon>
        <taxon>Eutheria</taxon>
        <taxon>Euarchontoglires</taxon>
        <taxon>Glires</taxon>
        <taxon>Rodentia</taxon>
        <taxon>Myomorpha</taxon>
        <taxon>Dipodoidea</taxon>
        <taxon>Dipodidae</taxon>
        <taxon>Dipodinae</taxon>
        <taxon>Jaculus</taxon>
    </lineage>
</organism>
<keyword evidence="11" id="KW-0325">Glycoprotein</keyword>
<evidence type="ECO:0000259" key="15">
    <source>
        <dbReference type="PROSITE" id="PS50835"/>
    </source>
</evidence>
<keyword evidence="4 14" id="KW-0812">Transmembrane</keyword>
<dbReference type="FunFam" id="2.60.40.10:FF:000217">
    <property type="entry name" value="High affinity immunoglobulin gamma Fc receptor I"/>
    <property type="match status" value="1"/>
</dbReference>
<dbReference type="Ensembl" id="ENSJJAT00000029978.1">
    <property type="protein sequence ID" value="ENSJJAP00000023401.1"/>
    <property type="gene ID" value="ENSJJAG00000023172.1"/>
</dbReference>
<dbReference type="GO" id="GO:0032760">
    <property type="term" value="P:positive regulation of tumor necrosis factor production"/>
    <property type="evidence" value="ECO:0007669"/>
    <property type="project" value="TreeGrafter"/>
</dbReference>
<dbReference type="SMART" id="SM00409">
    <property type="entry name" value="IG"/>
    <property type="match status" value="2"/>
</dbReference>
<dbReference type="FunFam" id="2.60.40.10:FF:000356">
    <property type="entry name" value="Low affinity immunoglobulin gamma Fc region receptor III-A"/>
    <property type="match status" value="1"/>
</dbReference>
<keyword evidence="12" id="KW-0393">Immunoglobulin domain</keyword>
<comment type="subcellular location">
    <subcellularLocation>
        <location evidence="1">Cell membrane</location>
        <topology evidence="1">Single-pass type I membrane protein</topology>
    </subcellularLocation>
</comment>
<dbReference type="AlphaFoldDB" id="A0A8C5LD61"/>
<reference evidence="16" key="2">
    <citation type="submission" date="2025-09" db="UniProtKB">
        <authorList>
            <consortium name="Ensembl"/>
        </authorList>
    </citation>
    <scope>IDENTIFICATION</scope>
</reference>
<evidence type="ECO:0000256" key="8">
    <source>
        <dbReference type="ARBA" id="ARBA00023136"/>
    </source>
</evidence>
<keyword evidence="2" id="KW-1003">Cell membrane</keyword>
<feature type="domain" description="Ig-like" evidence="15">
    <location>
        <begin position="143"/>
        <end position="210"/>
    </location>
</feature>